<evidence type="ECO:0000256" key="4">
    <source>
        <dbReference type="ARBA" id="ARBA00022553"/>
    </source>
</evidence>
<dbReference type="PROSITE" id="PS50885">
    <property type="entry name" value="HAMP"/>
    <property type="match status" value="1"/>
</dbReference>
<dbReference type="Gene3D" id="3.40.50.2300">
    <property type="match status" value="1"/>
</dbReference>
<feature type="domain" description="HAMP" evidence="12">
    <location>
        <begin position="202"/>
        <end position="255"/>
    </location>
</feature>
<evidence type="ECO:0000256" key="2">
    <source>
        <dbReference type="ARBA" id="ARBA00004370"/>
    </source>
</evidence>
<dbReference type="SMART" id="SM00388">
    <property type="entry name" value="HisKA"/>
    <property type="match status" value="1"/>
</dbReference>
<dbReference type="PROSITE" id="PS50110">
    <property type="entry name" value="RESPONSE_REGULATORY"/>
    <property type="match status" value="1"/>
</dbReference>
<keyword evidence="6" id="KW-0418">Kinase</keyword>
<dbReference type="CDD" id="cd17546">
    <property type="entry name" value="REC_hyHK_CKI1_RcsC-like"/>
    <property type="match status" value="1"/>
</dbReference>
<feature type="transmembrane region" description="Helical" evidence="9">
    <location>
        <begin position="175"/>
        <end position="196"/>
    </location>
</feature>
<dbReference type="CDD" id="cd16922">
    <property type="entry name" value="HATPase_EvgS-ArcB-TorS-like"/>
    <property type="match status" value="1"/>
</dbReference>
<accession>A0ABT3SWY8</accession>
<feature type="domain" description="Histidine kinase" evidence="10">
    <location>
        <begin position="277"/>
        <end position="498"/>
    </location>
</feature>
<dbReference type="Proteomes" id="UP001143307">
    <property type="component" value="Unassembled WGS sequence"/>
</dbReference>
<feature type="transmembrane region" description="Helical" evidence="9">
    <location>
        <begin position="16"/>
        <end position="37"/>
    </location>
</feature>
<evidence type="ECO:0000259" key="12">
    <source>
        <dbReference type="PROSITE" id="PS50885"/>
    </source>
</evidence>
<dbReference type="SUPFAM" id="SSF158472">
    <property type="entry name" value="HAMP domain-like"/>
    <property type="match status" value="1"/>
</dbReference>
<dbReference type="InterPro" id="IPR005467">
    <property type="entry name" value="His_kinase_dom"/>
</dbReference>
<dbReference type="RefSeq" id="WP_279253272.1">
    <property type="nucleotide sequence ID" value="NZ_SHNP01000004.1"/>
</dbReference>
<dbReference type="Gene3D" id="6.10.340.10">
    <property type="match status" value="1"/>
</dbReference>
<proteinExistence type="predicted"/>
<dbReference type="PANTHER" id="PTHR45339:SF1">
    <property type="entry name" value="HYBRID SIGNAL TRANSDUCTION HISTIDINE KINASE J"/>
    <property type="match status" value="1"/>
</dbReference>
<name>A0ABT3SWY8_9GAMM</name>
<sequence length="667" mass="73323">MKLTTFLTRLSLKHRIIVISVFSSAMALFLSATLIIAGDYMQARERLVQSASVLANIVSYNAGTALAFRDRTAANDSLSMIGNYPHIIEATILSNEGVVFGVFKSPHLRHQKLQSAYSETDTTLAQSSSKKRVSFTGVSQFTDDFLEYATPIIFDEKQQGIFSLRIDLAGLQSRSLSLLGAVFISFILSIFLVYGMSRKLQKAVTKPIDKLANAFNDVSINKNYSLRLKNQTADELGKLADGFNSMLEVIEKRDRESENLVHDLKAATAAKSAFLANMSHEIRTPLNGIIGITSLLDQTTDDKKRRAYYTTIENSANALLLIINDILDLSRIEAGRFEPDESNFKLDEVANHVRRVFEPSAKEKGIAFEAVLAPRTPLDLTGDSRRLTQVIINLVGNGLKFTEEGAVSVAISAEDVSLDSATLHFQVFDSGIGITAEAQKNIFDDFSQVDGSITRRFGGTGLGLSVSKKLVELLGGEIGVQSRSGEGSRFWLKVPFLLQQNSRLSAADSKLQRLNEPSSEAQETSERTQYSGRVLIADDCDVNQFIMVETLKTYGLDSFSVDSGHAAIEAVMNNAFDLIFMDIQMPDIGGVEAASKIRSWEKAHAKAGSLPIVAFSASAMSGDRERFLLAGMDDYLSKPMQVEDLELLLETWLGRTGREEHSKKTEA</sequence>
<organism evidence="13 14">
    <name type="scientific">Candidatus Seongchinamella marina</name>
    <dbReference type="NCBI Taxonomy" id="2518990"/>
    <lineage>
        <taxon>Bacteria</taxon>
        <taxon>Pseudomonadati</taxon>
        <taxon>Pseudomonadota</taxon>
        <taxon>Gammaproteobacteria</taxon>
        <taxon>Cellvibrionales</taxon>
        <taxon>Halieaceae</taxon>
        <taxon>Seongchinamella</taxon>
    </lineage>
</organism>
<keyword evidence="7" id="KW-0902">Two-component regulatory system</keyword>
<evidence type="ECO:0000256" key="7">
    <source>
        <dbReference type="ARBA" id="ARBA00023012"/>
    </source>
</evidence>
<dbReference type="SUPFAM" id="SSF47384">
    <property type="entry name" value="Homodimeric domain of signal transducing histidine kinase"/>
    <property type="match status" value="1"/>
</dbReference>
<dbReference type="CDD" id="cd06225">
    <property type="entry name" value="HAMP"/>
    <property type="match status" value="1"/>
</dbReference>
<keyword evidence="14" id="KW-1185">Reference proteome</keyword>
<gene>
    <name evidence="13" type="ORF">EYC87_13055</name>
</gene>
<dbReference type="InterPro" id="IPR003660">
    <property type="entry name" value="HAMP_dom"/>
</dbReference>
<dbReference type="CDD" id="cd00082">
    <property type="entry name" value="HisKA"/>
    <property type="match status" value="1"/>
</dbReference>
<comment type="subcellular location">
    <subcellularLocation>
        <location evidence="2">Membrane</location>
    </subcellularLocation>
</comment>
<dbReference type="SMART" id="SM00304">
    <property type="entry name" value="HAMP"/>
    <property type="match status" value="1"/>
</dbReference>
<dbReference type="SUPFAM" id="SSF55874">
    <property type="entry name" value="ATPase domain of HSP90 chaperone/DNA topoisomerase II/histidine kinase"/>
    <property type="match status" value="1"/>
</dbReference>
<evidence type="ECO:0000259" key="10">
    <source>
        <dbReference type="PROSITE" id="PS50109"/>
    </source>
</evidence>
<feature type="domain" description="Response regulatory" evidence="11">
    <location>
        <begin position="533"/>
        <end position="653"/>
    </location>
</feature>
<dbReference type="PRINTS" id="PR00344">
    <property type="entry name" value="BCTRLSENSOR"/>
</dbReference>
<dbReference type="Pfam" id="PF00672">
    <property type="entry name" value="HAMP"/>
    <property type="match status" value="1"/>
</dbReference>
<protein>
    <recommendedName>
        <fullName evidence="3">histidine kinase</fullName>
        <ecNumber evidence="3">2.7.13.3</ecNumber>
    </recommendedName>
</protein>
<evidence type="ECO:0000256" key="1">
    <source>
        <dbReference type="ARBA" id="ARBA00000085"/>
    </source>
</evidence>
<dbReference type="InterPro" id="IPR036097">
    <property type="entry name" value="HisK_dim/P_sf"/>
</dbReference>
<keyword evidence="9" id="KW-0472">Membrane</keyword>
<comment type="caution">
    <text evidence="13">The sequence shown here is derived from an EMBL/GenBank/DDBJ whole genome shotgun (WGS) entry which is preliminary data.</text>
</comment>
<dbReference type="InterPro" id="IPR004358">
    <property type="entry name" value="Sig_transdc_His_kin-like_C"/>
</dbReference>
<evidence type="ECO:0000313" key="14">
    <source>
        <dbReference type="Proteomes" id="UP001143307"/>
    </source>
</evidence>
<dbReference type="InterPro" id="IPR036890">
    <property type="entry name" value="HATPase_C_sf"/>
</dbReference>
<dbReference type="EMBL" id="SHNP01000004">
    <property type="protein sequence ID" value="MCX2974515.1"/>
    <property type="molecule type" value="Genomic_DNA"/>
</dbReference>
<evidence type="ECO:0000313" key="13">
    <source>
        <dbReference type="EMBL" id="MCX2974515.1"/>
    </source>
</evidence>
<dbReference type="SMART" id="SM00448">
    <property type="entry name" value="REC"/>
    <property type="match status" value="1"/>
</dbReference>
<keyword evidence="5" id="KW-0808">Transferase</keyword>
<comment type="catalytic activity">
    <reaction evidence="1">
        <text>ATP + protein L-histidine = ADP + protein N-phospho-L-histidine.</text>
        <dbReference type="EC" id="2.7.13.3"/>
    </reaction>
</comment>
<dbReference type="Gene3D" id="3.30.565.10">
    <property type="entry name" value="Histidine kinase-like ATPase, C-terminal domain"/>
    <property type="match status" value="1"/>
</dbReference>
<reference evidence="13" key="1">
    <citation type="submission" date="2019-02" db="EMBL/GenBank/DDBJ databases">
        <authorList>
            <person name="Li S.-H."/>
        </authorList>
    </citation>
    <scope>NUCLEOTIDE SEQUENCE</scope>
    <source>
        <strain evidence="13">IMCC8485</strain>
    </source>
</reference>
<dbReference type="PROSITE" id="PS50109">
    <property type="entry name" value="HIS_KIN"/>
    <property type="match status" value="1"/>
</dbReference>
<dbReference type="EC" id="2.7.13.3" evidence="3"/>
<evidence type="ECO:0000259" key="11">
    <source>
        <dbReference type="PROSITE" id="PS50110"/>
    </source>
</evidence>
<evidence type="ECO:0000256" key="6">
    <source>
        <dbReference type="ARBA" id="ARBA00022777"/>
    </source>
</evidence>
<keyword evidence="9" id="KW-0812">Transmembrane</keyword>
<dbReference type="Pfam" id="PF00072">
    <property type="entry name" value="Response_reg"/>
    <property type="match status" value="1"/>
</dbReference>
<dbReference type="SMART" id="SM00387">
    <property type="entry name" value="HATPase_c"/>
    <property type="match status" value="1"/>
</dbReference>
<evidence type="ECO:0000256" key="5">
    <source>
        <dbReference type="ARBA" id="ARBA00022679"/>
    </source>
</evidence>
<keyword evidence="9" id="KW-1133">Transmembrane helix</keyword>
<dbReference type="Pfam" id="PF00512">
    <property type="entry name" value="HisKA"/>
    <property type="match status" value="1"/>
</dbReference>
<dbReference type="InterPro" id="IPR033417">
    <property type="entry name" value="CHASE8"/>
</dbReference>
<dbReference type="InterPro" id="IPR003594">
    <property type="entry name" value="HATPase_dom"/>
</dbReference>
<evidence type="ECO:0000256" key="3">
    <source>
        <dbReference type="ARBA" id="ARBA00012438"/>
    </source>
</evidence>
<dbReference type="InterPro" id="IPR003661">
    <property type="entry name" value="HisK_dim/P_dom"/>
</dbReference>
<dbReference type="InterPro" id="IPR011006">
    <property type="entry name" value="CheY-like_superfamily"/>
</dbReference>
<feature type="modified residue" description="4-aspartylphosphate" evidence="8">
    <location>
        <position position="582"/>
    </location>
</feature>
<dbReference type="PANTHER" id="PTHR45339">
    <property type="entry name" value="HYBRID SIGNAL TRANSDUCTION HISTIDINE KINASE J"/>
    <property type="match status" value="1"/>
</dbReference>
<keyword evidence="4 8" id="KW-0597">Phosphoprotein</keyword>
<dbReference type="Pfam" id="PF02518">
    <property type="entry name" value="HATPase_c"/>
    <property type="match status" value="1"/>
</dbReference>
<dbReference type="Gene3D" id="1.10.287.130">
    <property type="match status" value="1"/>
</dbReference>
<dbReference type="Pfam" id="PF17152">
    <property type="entry name" value="CHASE8"/>
    <property type="match status" value="1"/>
</dbReference>
<dbReference type="SUPFAM" id="SSF52172">
    <property type="entry name" value="CheY-like"/>
    <property type="match status" value="1"/>
</dbReference>
<dbReference type="InterPro" id="IPR001789">
    <property type="entry name" value="Sig_transdc_resp-reg_receiver"/>
</dbReference>
<evidence type="ECO:0000256" key="8">
    <source>
        <dbReference type="PROSITE-ProRule" id="PRU00169"/>
    </source>
</evidence>
<evidence type="ECO:0000256" key="9">
    <source>
        <dbReference type="SAM" id="Phobius"/>
    </source>
</evidence>